<dbReference type="RefSeq" id="WP_010697622.1">
    <property type="nucleotide sequence ID" value="NZ_KB442455.1"/>
</dbReference>
<dbReference type="Pfam" id="PF13229">
    <property type="entry name" value="Beta_helix"/>
    <property type="match status" value="1"/>
</dbReference>
<keyword evidence="4" id="KW-0964">Secreted</keyword>
<dbReference type="InterPro" id="IPR039448">
    <property type="entry name" value="Beta_helix"/>
</dbReference>
<accession>M2BD22</accession>
<dbReference type="EMBL" id="AGDZ01000039">
    <property type="protein sequence ID" value="EMB19523.1"/>
    <property type="molecule type" value="Genomic_DNA"/>
</dbReference>
<evidence type="ECO:0000259" key="9">
    <source>
        <dbReference type="Pfam" id="PF13229"/>
    </source>
</evidence>
<evidence type="ECO:0000313" key="10">
    <source>
        <dbReference type="EMBL" id="EMB19523.1"/>
    </source>
</evidence>
<dbReference type="Pfam" id="PF02415">
    <property type="entry name" value="Chlam_PMP"/>
    <property type="match status" value="1"/>
</dbReference>
<dbReference type="AlphaFoldDB" id="M2BD22"/>
<dbReference type="InterPro" id="IPR006626">
    <property type="entry name" value="PbH1"/>
</dbReference>
<reference evidence="10 11" key="1">
    <citation type="submission" date="2012-01" db="EMBL/GenBank/DDBJ databases">
        <title>The Genome Sequence of Treponema denticola SP33.</title>
        <authorList>
            <consortium name="The Broad Institute Genome Sequencing Platform"/>
            <person name="Earl A."/>
            <person name="Ward D."/>
            <person name="Feldgarden M."/>
            <person name="Gevers D."/>
            <person name="Blanton J.M."/>
            <person name="Fenno C.J."/>
            <person name="Baranova O.V."/>
            <person name="Mathney J."/>
            <person name="Dewhirst F.E."/>
            <person name="Izard J."/>
            <person name="Young S.K."/>
            <person name="Zeng Q."/>
            <person name="Gargeya S."/>
            <person name="Fitzgerald M."/>
            <person name="Haas B."/>
            <person name="Abouelleil A."/>
            <person name="Alvarado L."/>
            <person name="Arachchi H.M."/>
            <person name="Berlin A."/>
            <person name="Chapman S.B."/>
            <person name="Gearin G."/>
            <person name="Goldberg J."/>
            <person name="Griggs A."/>
            <person name="Gujja S."/>
            <person name="Hansen M."/>
            <person name="Heiman D."/>
            <person name="Howarth C."/>
            <person name="Larimer J."/>
            <person name="Lui A."/>
            <person name="MacDonald P.J.P."/>
            <person name="McCowen C."/>
            <person name="Montmayeur A."/>
            <person name="Murphy C."/>
            <person name="Neiman D."/>
            <person name="Pearson M."/>
            <person name="Priest M."/>
            <person name="Roberts A."/>
            <person name="Saif S."/>
            <person name="Shea T."/>
            <person name="Sisk P."/>
            <person name="Stolte C."/>
            <person name="Sykes S."/>
            <person name="Wortman J."/>
            <person name="Nusbaum C."/>
            <person name="Birren B."/>
        </authorList>
    </citation>
    <scope>NUCLEOTIDE SEQUENCE [LARGE SCALE GENOMIC DNA]</scope>
    <source>
        <strain evidence="10 11">SP33</strain>
    </source>
</reference>
<dbReference type="SMART" id="SM00710">
    <property type="entry name" value="PbH1"/>
    <property type="match status" value="10"/>
</dbReference>
<sequence length="1026" mass="109677">MKKLLKILTMVAAVLTTAVLFTTCKQFLDDPEDFLSYWAAEVVPTGYDIDIAKPYLISNDGVICVPSNNYLLSDGSVTVTIYLRNPKKFSLVMPSSTSSALDVQKIIHFPGFDADHQPKYSADNDYTLEQTPDKQALKLKYKSSFLKKHEWGTADIGPEITLKSTDGRQFNKKFSLNLKVNTAPSFDYKGVGKTYAGGKWYYVLIFQAKNMEEQATAGHYVHEDIKNLHIVKRDEAEAHYTVSNIDFPNKKIKWKTSDPFLDGATQLTAGDCEGTLPVLPTGDWLIYFKTDVEVSTSSALKTYEAWLSDKAGLLSNKVQGSTCIRKIGDIEVLSTPPHSSGTGSFSDRYKINCDGDGVQLEVWCQTPDEDVNILYWIWKENPTTQLIKSGEETASPNNHLKTIRLSAPADIGDTIRYKVKFNAKKTPGFGDNERFVYYELKRKVGSVIDGNEPNAWAKLKYAIEYENESEITIKNTIKAQNSSITIGGQIIKNYEQINVGREVKIKGFDTNAVINADSKCRIFNVANNRKLTLEKLKLTGGRALGSDDAANSGGGIYAGSGTTITMTGCTFDGNVASYDTSMGSSGLGGAVYAVQAANVIIKNCIFDKNMILTNGVHGVHDGETGKGGAVCMVSTANVTIEGCTFTGNKAKDGSGVCAFRSNSVIITKCIFKNNINALKGTAGYGGAVCALDGANVIITDCTLTGNKAEYGGAVAAIKNDSSTATSYITIKGGIIGGTGDEDANIAKGSSYGGGIYVGEGCDLKLQKNSAGQGVQIIGNMADHGGGLYAEKATVIMTGCTFTGNKEELPNNPNYISQMEGGAICAYGSTVTINDCTFRGNKAVFGGAIYASKLNPSQTLSPNNPASVITIKGGIIGGTNSNDANKADNLKDSGLGGGIYVGGDCSLTLQDFTAIKSVKILGNTARMLGNGIYVGRNGKLNMQGGTQVNENNDVYLGLSSKIYLSGALTTSGKAALITPDVYEASVQVLDGSIIAGTPQNYKKFKVTPKDGIPWYVASTGFLTTVEP</sequence>
<keyword evidence="6" id="KW-0472">Membrane</keyword>
<dbReference type="GO" id="GO:0009279">
    <property type="term" value="C:cell outer membrane"/>
    <property type="evidence" value="ECO:0007669"/>
    <property type="project" value="UniProtKB-SubCell"/>
</dbReference>
<evidence type="ECO:0000256" key="7">
    <source>
        <dbReference type="ARBA" id="ARBA00023237"/>
    </source>
</evidence>
<dbReference type="GO" id="GO:0005576">
    <property type="term" value="C:extracellular region"/>
    <property type="evidence" value="ECO:0007669"/>
    <property type="project" value="UniProtKB-SubCell"/>
</dbReference>
<dbReference type="NCBIfam" id="TIGR01376">
    <property type="entry name" value="POMP_repeat"/>
    <property type="match status" value="1"/>
</dbReference>
<dbReference type="InterPro" id="IPR012334">
    <property type="entry name" value="Pectin_lyas_fold"/>
</dbReference>
<evidence type="ECO:0000256" key="3">
    <source>
        <dbReference type="ARBA" id="ARBA00004613"/>
    </source>
</evidence>
<evidence type="ECO:0000256" key="1">
    <source>
        <dbReference type="ARBA" id="ARBA00004196"/>
    </source>
</evidence>
<evidence type="ECO:0000256" key="6">
    <source>
        <dbReference type="ARBA" id="ARBA00023136"/>
    </source>
</evidence>
<feature type="chain" id="PRO_5004021339" evidence="8">
    <location>
        <begin position="22"/>
        <end position="1026"/>
    </location>
</feature>
<dbReference type="InterPro" id="IPR011050">
    <property type="entry name" value="Pectin_lyase_fold/virulence"/>
</dbReference>
<feature type="signal peptide" evidence="8">
    <location>
        <begin position="1"/>
        <end position="21"/>
    </location>
</feature>
<dbReference type="PATRIC" id="fig|999437.3.peg.2700"/>
<dbReference type="SUPFAM" id="SSF51126">
    <property type="entry name" value="Pectin lyase-like"/>
    <property type="match status" value="2"/>
</dbReference>
<dbReference type="PANTHER" id="PTHR11319">
    <property type="entry name" value="G PROTEIN-COUPLED RECEPTOR-RELATED"/>
    <property type="match status" value="1"/>
</dbReference>
<gene>
    <name evidence="10" type="ORF">HMPREF9733_02623</name>
</gene>
<evidence type="ECO:0000256" key="2">
    <source>
        <dbReference type="ARBA" id="ARBA00004442"/>
    </source>
</evidence>
<evidence type="ECO:0000313" key="11">
    <source>
        <dbReference type="Proteomes" id="UP000016183"/>
    </source>
</evidence>
<dbReference type="Proteomes" id="UP000016183">
    <property type="component" value="Unassembled WGS sequence"/>
</dbReference>
<organism evidence="10 11">
    <name type="scientific">Treponema denticola SP33</name>
    <dbReference type="NCBI Taxonomy" id="999437"/>
    <lineage>
        <taxon>Bacteria</taxon>
        <taxon>Pseudomonadati</taxon>
        <taxon>Spirochaetota</taxon>
        <taxon>Spirochaetia</taxon>
        <taxon>Spirochaetales</taxon>
        <taxon>Treponemataceae</taxon>
        <taxon>Treponema</taxon>
    </lineage>
</organism>
<dbReference type="OrthoDB" id="359253at2"/>
<comment type="subcellular location">
    <subcellularLocation>
        <location evidence="1">Cell envelope</location>
    </subcellularLocation>
    <subcellularLocation>
        <location evidence="2">Cell outer membrane</location>
    </subcellularLocation>
    <subcellularLocation>
        <location evidence="3">Secreted</location>
    </subcellularLocation>
</comment>
<evidence type="ECO:0000256" key="5">
    <source>
        <dbReference type="ARBA" id="ARBA00022729"/>
    </source>
</evidence>
<proteinExistence type="predicted"/>
<comment type="caution">
    <text evidence="10">The sequence shown here is derived from an EMBL/GenBank/DDBJ whole genome shotgun (WGS) entry which is preliminary data.</text>
</comment>
<protein>
    <submittedName>
        <fullName evidence="10">Polymorphic outer membrane protein</fullName>
    </submittedName>
</protein>
<dbReference type="InterPro" id="IPR003368">
    <property type="entry name" value="POMP_repeat"/>
</dbReference>
<feature type="domain" description="Right handed beta helix" evidence="9">
    <location>
        <begin position="551"/>
        <end position="721"/>
    </location>
</feature>
<dbReference type="HOGENOM" id="CLU_010206_0_0_12"/>
<keyword evidence="7" id="KW-0998">Cell outer membrane</keyword>
<evidence type="ECO:0000256" key="4">
    <source>
        <dbReference type="ARBA" id="ARBA00022525"/>
    </source>
</evidence>
<keyword evidence="5 8" id="KW-0732">Signal</keyword>
<name>M2BD22_TREDN</name>
<dbReference type="Gene3D" id="2.160.20.10">
    <property type="entry name" value="Single-stranded right-handed beta-helix, Pectin lyase-like"/>
    <property type="match status" value="1"/>
</dbReference>
<dbReference type="PANTHER" id="PTHR11319:SF35">
    <property type="entry name" value="OUTER MEMBRANE PROTEIN PMPC-RELATED"/>
    <property type="match status" value="1"/>
</dbReference>
<evidence type="ECO:0000256" key="8">
    <source>
        <dbReference type="SAM" id="SignalP"/>
    </source>
</evidence>